<dbReference type="SUPFAM" id="SSF52540">
    <property type="entry name" value="P-loop containing nucleoside triphosphate hydrolases"/>
    <property type="match status" value="1"/>
</dbReference>
<dbReference type="InterPro" id="IPR027417">
    <property type="entry name" value="P-loop_NTPase"/>
</dbReference>
<keyword evidence="4" id="KW-1185">Reference proteome</keyword>
<evidence type="ECO:0000313" key="4">
    <source>
        <dbReference type="Proteomes" id="UP000625711"/>
    </source>
</evidence>
<dbReference type="Pfam" id="PF00685">
    <property type="entry name" value="Sulfotransfer_1"/>
    <property type="match status" value="1"/>
</dbReference>
<reference evidence="3" key="1">
    <citation type="submission" date="2020-08" db="EMBL/GenBank/DDBJ databases">
        <title>Genome sequencing and assembly of the red palm weevil Rhynchophorus ferrugineus.</title>
        <authorList>
            <person name="Dias G.B."/>
            <person name="Bergman C.M."/>
            <person name="Manee M."/>
        </authorList>
    </citation>
    <scope>NUCLEOTIDE SEQUENCE</scope>
    <source>
        <strain evidence="3">AA-2017</strain>
        <tissue evidence="3">Whole larva</tissue>
    </source>
</reference>
<keyword evidence="1" id="KW-0732">Signal</keyword>
<feature type="signal peptide" evidence="1">
    <location>
        <begin position="1"/>
        <end position="26"/>
    </location>
</feature>
<dbReference type="InterPro" id="IPR000863">
    <property type="entry name" value="Sulfotransferase_dom"/>
</dbReference>
<dbReference type="FunFam" id="3.40.50.300:FF:001931">
    <property type="entry name" value="Blast:Carbohydrate sulfotransferase 4"/>
    <property type="match status" value="1"/>
</dbReference>
<comment type="caution">
    <text evidence="3">The sequence shown here is derived from an EMBL/GenBank/DDBJ whole genome shotgun (WGS) entry which is preliminary data.</text>
</comment>
<name>A0A834MGP8_RHYFE</name>
<accession>A0A834MGP8</accession>
<dbReference type="GO" id="GO:0006790">
    <property type="term" value="P:sulfur compound metabolic process"/>
    <property type="evidence" value="ECO:0007669"/>
    <property type="project" value="TreeGrafter"/>
</dbReference>
<feature type="chain" id="PRO_5033058592" description="Sulfotransferase domain-containing protein" evidence="1">
    <location>
        <begin position="27"/>
        <end position="387"/>
    </location>
</feature>
<dbReference type="OrthoDB" id="6138663at2759"/>
<dbReference type="GO" id="GO:0001517">
    <property type="term" value="F:N-acetylglucosamine 6-O-sulfotransferase activity"/>
    <property type="evidence" value="ECO:0007669"/>
    <property type="project" value="TreeGrafter"/>
</dbReference>
<dbReference type="Gene3D" id="3.40.50.300">
    <property type="entry name" value="P-loop containing nucleotide triphosphate hydrolases"/>
    <property type="match status" value="1"/>
</dbReference>
<dbReference type="Proteomes" id="UP000625711">
    <property type="component" value="Unassembled WGS sequence"/>
</dbReference>
<proteinExistence type="predicted"/>
<dbReference type="AlphaFoldDB" id="A0A834MGP8"/>
<sequence length="387" mass="44670">MIRKKEFAGIVFLVVICLLLITFCEKDSPSIGNRPISFQAIEIEQSVPEDHISIEEIINAQRAKLLRELQDYNLPNKISLSNLTLDTGGQPIRTVIITTWRSGSTFLGDILNALPGNYYHYEPLLDFGIIQIRGPPYSEPALNVLKSLLNCDYTDLHRYLEFGMSHIYLFTHNQRLWAQCEAYPDYCWEPEFLNNFCKLFPFQSMKTVRLRLKLAEQLLEDEILGVKVILLVRDPRGTLQSRKHRDWCPGEPDCDQPNYLCSDMVSDYSAAIRLSKLYPTRFRAIRYEDLSLNPYKHVQALFDFMGLQVHPAVKEFLDSHTTINVGGVSSTYRDSKIAPFHWRNDLSYSEVRAIEGNCSEAMKLWGYVRTDGSSLKDFYPLTPYDIK</sequence>
<organism evidence="3 4">
    <name type="scientific">Rhynchophorus ferrugineus</name>
    <name type="common">Red palm weevil</name>
    <name type="synonym">Curculio ferrugineus</name>
    <dbReference type="NCBI Taxonomy" id="354439"/>
    <lineage>
        <taxon>Eukaryota</taxon>
        <taxon>Metazoa</taxon>
        <taxon>Ecdysozoa</taxon>
        <taxon>Arthropoda</taxon>
        <taxon>Hexapoda</taxon>
        <taxon>Insecta</taxon>
        <taxon>Pterygota</taxon>
        <taxon>Neoptera</taxon>
        <taxon>Endopterygota</taxon>
        <taxon>Coleoptera</taxon>
        <taxon>Polyphaga</taxon>
        <taxon>Cucujiformia</taxon>
        <taxon>Curculionidae</taxon>
        <taxon>Dryophthorinae</taxon>
        <taxon>Rhynchophorus</taxon>
    </lineage>
</organism>
<dbReference type="PANTHER" id="PTHR10704:SF44">
    <property type="entry name" value="LD35051P-RELATED"/>
    <property type="match status" value="1"/>
</dbReference>
<dbReference type="InterPro" id="IPR051135">
    <property type="entry name" value="Gal/GlcNAc/GalNAc_ST"/>
</dbReference>
<evidence type="ECO:0000313" key="3">
    <source>
        <dbReference type="EMBL" id="KAF7277784.1"/>
    </source>
</evidence>
<gene>
    <name evidence="3" type="ORF">GWI33_009202</name>
</gene>
<evidence type="ECO:0000256" key="1">
    <source>
        <dbReference type="SAM" id="SignalP"/>
    </source>
</evidence>
<dbReference type="GO" id="GO:0006044">
    <property type="term" value="P:N-acetylglucosamine metabolic process"/>
    <property type="evidence" value="ECO:0007669"/>
    <property type="project" value="TreeGrafter"/>
</dbReference>
<feature type="domain" description="Sulfotransferase" evidence="2">
    <location>
        <begin position="93"/>
        <end position="320"/>
    </location>
</feature>
<dbReference type="PANTHER" id="PTHR10704">
    <property type="entry name" value="CARBOHYDRATE SULFOTRANSFERASE"/>
    <property type="match status" value="1"/>
</dbReference>
<dbReference type="EMBL" id="JAACXV010000413">
    <property type="protein sequence ID" value="KAF7277784.1"/>
    <property type="molecule type" value="Genomic_DNA"/>
</dbReference>
<protein>
    <recommendedName>
        <fullName evidence="2">Sulfotransferase domain-containing protein</fullName>
    </recommendedName>
</protein>
<evidence type="ECO:0000259" key="2">
    <source>
        <dbReference type="Pfam" id="PF00685"/>
    </source>
</evidence>